<evidence type="ECO:0000256" key="2">
    <source>
        <dbReference type="SAM" id="Phobius"/>
    </source>
</evidence>
<organism evidence="3 4">
    <name type="scientific">Arabis nemorensis</name>
    <dbReference type="NCBI Taxonomy" id="586526"/>
    <lineage>
        <taxon>Eukaryota</taxon>
        <taxon>Viridiplantae</taxon>
        <taxon>Streptophyta</taxon>
        <taxon>Embryophyta</taxon>
        <taxon>Tracheophyta</taxon>
        <taxon>Spermatophyta</taxon>
        <taxon>Magnoliopsida</taxon>
        <taxon>eudicotyledons</taxon>
        <taxon>Gunneridae</taxon>
        <taxon>Pentapetalae</taxon>
        <taxon>rosids</taxon>
        <taxon>malvids</taxon>
        <taxon>Brassicales</taxon>
        <taxon>Brassicaceae</taxon>
        <taxon>Arabideae</taxon>
        <taxon>Arabis</taxon>
    </lineage>
</organism>
<protein>
    <recommendedName>
        <fullName evidence="5">Ionotropic glutamate receptor C-terminal domain-containing protein</fullName>
    </recommendedName>
</protein>
<dbReference type="OrthoDB" id="5984008at2759"/>
<keyword evidence="2" id="KW-0472">Membrane</keyword>
<proteinExistence type="predicted"/>
<dbReference type="Proteomes" id="UP000489600">
    <property type="component" value="Unassembled WGS sequence"/>
</dbReference>
<dbReference type="PANTHER" id="PTHR18966">
    <property type="entry name" value="IONOTROPIC GLUTAMATE RECEPTOR"/>
    <property type="match status" value="1"/>
</dbReference>
<gene>
    <name evidence="3" type="ORF">ANE_LOCUS9833</name>
</gene>
<keyword evidence="4" id="KW-1185">Reference proteome</keyword>
<evidence type="ECO:0000313" key="3">
    <source>
        <dbReference type="EMBL" id="VVA99388.1"/>
    </source>
</evidence>
<keyword evidence="2" id="KW-0812">Transmembrane</keyword>
<reference evidence="3" key="1">
    <citation type="submission" date="2019-07" db="EMBL/GenBank/DDBJ databases">
        <authorList>
            <person name="Dittberner H."/>
        </authorList>
    </citation>
    <scope>NUCLEOTIDE SEQUENCE [LARGE SCALE GENOMIC DNA]</scope>
</reference>
<feature type="region of interest" description="Disordered" evidence="1">
    <location>
        <begin position="105"/>
        <end position="134"/>
    </location>
</feature>
<keyword evidence="2" id="KW-1133">Transmembrane helix</keyword>
<dbReference type="InterPro" id="IPR015683">
    <property type="entry name" value="Ionotropic_Glu_rcpt"/>
</dbReference>
<accession>A0A565BCN7</accession>
<evidence type="ECO:0000313" key="4">
    <source>
        <dbReference type="Proteomes" id="UP000489600"/>
    </source>
</evidence>
<dbReference type="EMBL" id="CABITT030000003">
    <property type="protein sequence ID" value="VVA99388.1"/>
    <property type="molecule type" value="Genomic_DNA"/>
</dbReference>
<comment type="caution">
    <text evidence="3">The sequence shown here is derived from an EMBL/GenBank/DDBJ whole genome shotgun (WGS) entry which is preliminary data.</text>
</comment>
<sequence>MSTAILGLSETGELEKIHDRWLSKSNCSKPRGAQSGDSEQLNVRSFWGLFLGCGIAGLVAFFIHFFKVVRGFCKHKSEEEEAIPSPQSPLLKKLQSFLAYLDQKEVNSKPKSKRKRNNLSMNSNTISRSVSSPI</sequence>
<feature type="transmembrane region" description="Helical" evidence="2">
    <location>
        <begin position="46"/>
        <end position="66"/>
    </location>
</feature>
<feature type="compositionally biased region" description="Polar residues" evidence="1">
    <location>
        <begin position="119"/>
        <end position="134"/>
    </location>
</feature>
<evidence type="ECO:0000256" key="1">
    <source>
        <dbReference type="SAM" id="MobiDB-lite"/>
    </source>
</evidence>
<dbReference type="AlphaFoldDB" id="A0A565BCN7"/>
<name>A0A565BCN7_9BRAS</name>
<evidence type="ECO:0008006" key="5">
    <source>
        <dbReference type="Google" id="ProtNLM"/>
    </source>
</evidence>